<keyword evidence="2" id="KW-1185">Reference proteome</keyword>
<evidence type="ECO:0000313" key="2">
    <source>
        <dbReference type="Proteomes" id="UP001379533"/>
    </source>
</evidence>
<reference evidence="1 2" key="1">
    <citation type="submission" date="2021-12" db="EMBL/GenBank/DDBJ databases">
        <title>Discovery of the Pendulisporaceae a myxobacterial family with distinct sporulation behavior and unique specialized metabolism.</title>
        <authorList>
            <person name="Garcia R."/>
            <person name="Popoff A."/>
            <person name="Bader C.D."/>
            <person name="Loehr J."/>
            <person name="Walesch S."/>
            <person name="Walt C."/>
            <person name="Boldt J."/>
            <person name="Bunk B."/>
            <person name="Haeckl F.J.F.P.J."/>
            <person name="Gunesch A.P."/>
            <person name="Birkelbach J."/>
            <person name="Nuebel U."/>
            <person name="Pietschmann T."/>
            <person name="Bach T."/>
            <person name="Mueller R."/>
        </authorList>
    </citation>
    <scope>NUCLEOTIDE SEQUENCE [LARGE SCALE GENOMIC DNA]</scope>
    <source>
        <strain evidence="1 2">MSr12523</strain>
    </source>
</reference>
<dbReference type="RefSeq" id="WP_394844924.1">
    <property type="nucleotide sequence ID" value="NZ_CP089982.1"/>
</dbReference>
<protein>
    <submittedName>
        <fullName evidence="1">Uncharacterized protein</fullName>
    </submittedName>
</protein>
<evidence type="ECO:0000313" key="1">
    <source>
        <dbReference type="EMBL" id="WXA94323.1"/>
    </source>
</evidence>
<organism evidence="1 2">
    <name type="scientific">Pendulispora brunnea</name>
    <dbReference type="NCBI Taxonomy" id="2905690"/>
    <lineage>
        <taxon>Bacteria</taxon>
        <taxon>Pseudomonadati</taxon>
        <taxon>Myxococcota</taxon>
        <taxon>Myxococcia</taxon>
        <taxon>Myxococcales</taxon>
        <taxon>Sorangiineae</taxon>
        <taxon>Pendulisporaceae</taxon>
        <taxon>Pendulispora</taxon>
    </lineage>
</organism>
<dbReference type="EMBL" id="CP089982">
    <property type="protein sequence ID" value="WXA94323.1"/>
    <property type="molecule type" value="Genomic_DNA"/>
</dbReference>
<accession>A0ABZ2K6K4</accession>
<sequence>MGIESQAWAIRPLITDDARVVGERAAQIETWIRVDEGGPQHWTVFAVGPLKPLELSAGGFYGSDDRHFTAAAPTIQLKALALEPKAGAILPGVAVVAGIFGPVGTGPLRVRGWDSFGYIALTESLDRGDRVLVHQNVGVVTTHDSTLGGKHDIVTWGVGTQVRIAAGFHFVGEIFSGDPYSDSPGGAFQVGGRQFVSSHVQVDATVGRGIFGETILPVWGSLGLRFASDPDFW</sequence>
<proteinExistence type="predicted"/>
<dbReference type="Proteomes" id="UP001379533">
    <property type="component" value="Chromosome"/>
</dbReference>
<gene>
    <name evidence="1" type="ORF">LZC95_48745</name>
</gene>
<name>A0ABZ2K6K4_9BACT</name>